<dbReference type="SUPFAM" id="SSF54849">
    <property type="entry name" value="GroEL-intermediate domain like"/>
    <property type="match status" value="1"/>
</dbReference>
<keyword evidence="5" id="KW-0812">Transmembrane</keyword>
<dbReference type="InterPro" id="IPR002194">
    <property type="entry name" value="Chaperonin_TCP-1_CS"/>
</dbReference>
<evidence type="ECO:0000256" key="11">
    <source>
        <dbReference type="ARBA" id="ARBA00029602"/>
    </source>
</evidence>
<dbReference type="Gene3D" id="1.25.10.10">
    <property type="entry name" value="Leucine-rich Repeat Variant"/>
    <property type="match status" value="3"/>
</dbReference>
<feature type="compositionally biased region" description="Basic and acidic residues" evidence="13">
    <location>
        <begin position="612"/>
        <end position="621"/>
    </location>
</feature>
<comment type="subcellular location">
    <subcellularLocation>
        <location evidence="2">Cytoplasm</location>
    </subcellularLocation>
    <subcellularLocation>
        <location evidence="1">Membrane</location>
        <topology evidence="1">Multi-pass membrane protein</topology>
    </subcellularLocation>
</comment>
<dbReference type="SMART" id="SM01349">
    <property type="entry name" value="TOG"/>
    <property type="match status" value="2"/>
</dbReference>
<keyword evidence="7 12" id="KW-0067">ATP-binding</keyword>
<dbReference type="InterPro" id="IPR005821">
    <property type="entry name" value="Ion_trans_dom"/>
</dbReference>
<dbReference type="Gene3D" id="3.50.7.10">
    <property type="entry name" value="GroEL"/>
    <property type="match status" value="1"/>
</dbReference>
<evidence type="ECO:0000313" key="15">
    <source>
        <dbReference type="EMBL" id="CAE7189247.1"/>
    </source>
</evidence>
<dbReference type="SUPFAM" id="SSF48592">
    <property type="entry name" value="GroEL equatorial domain-like"/>
    <property type="match status" value="1"/>
</dbReference>
<proteinExistence type="inferred from homology"/>
<feature type="compositionally biased region" description="Basic and acidic residues" evidence="13">
    <location>
        <begin position="542"/>
        <end position="555"/>
    </location>
</feature>
<dbReference type="EMBL" id="CAJNJA010005376">
    <property type="protein sequence ID" value="CAE7189247.1"/>
    <property type="molecule type" value="Genomic_DNA"/>
</dbReference>
<protein>
    <recommendedName>
        <fullName evidence="11">CCT-theta</fullName>
    </recommendedName>
</protein>
<reference evidence="15" key="1">
    <citation type="submission" date="2021-02" db="EMBL/GenBank/DDBJ databases">
        <authorList>
            <person name="Dougan E. K."/>
            <person name="Rhodes N."/>
            <person name="Thang M."/>
            <person name="Chan C."/>
        </authorList>
    </citation>
    <scope>NUCLEOTIDE SEQUENCE</scope>
</reference>
<evidence type="ECO:0000256" key="3">
    <source>
        <dbReference type="ARBA" id="ARBA00008020"/>
    </source>
</evidence>
<feature type="non-terminal residue" evidence="15">
    <location>
        <position position="1866"/>
    </location>
</feature>
<feature type="compositionally biased region" description="Low complexity" evidence="13">
    <location>
        <begin position="522"/>
        <end position="540"/>
    </location>
</feature>
<evidence type="ECO:0000313" key="16">
    <source>
        <dbReference type="Proteomes" id="UP000601435"/>
    </source>
</evidence>
<dbReference type="SUPFAM" id="SSF81324">
    <property type="entry name" value="Voltage-gated potassium channels"/>
    <property type="match status" value="1"/>
</dbReference>
<feature type="domain" description="TOG" evidence="14">
    <location>
        <begin position="687"/>
        <end position="924"/>
    </location>
</feature>
<accession>A0A812IYM9</accession>
<comment type="caution">
    <text evidence="15">The sequence shown here is derived from an EMBL/GenBank/DDBJ whole genome shotgun (WGS) entry which is preliminary data.</text>
</comment>
<evidence type="ECO:0000256" key="2">
    <source>
        <dbReference type="ARBA" id="ARBA00004496"/>
    </source>
</evidence>
<evidence type="ECO:0000259" key="14">
    <source>
        <dbReference type="SMART" id="SM01349"/>
    </source>
</evidence>
<dbReference type="InterPro" id="IPR017998">
    <property type="entry name" value="Chaperone_TCP-1"/>
</dbReference>
<sequence length="1866" mass="207479">KKTAGFLKKQLAFIIKMIGLLLADFGVQKLPPKLGYIGIVQKYVADSDRLLREACYGVLLELSLWLGDITEFTKTMDEPQRKEVAKRLEEVKESGKAAKRGYRGEAAAPTAASASAGHLLGKVDPFLKLPKGWCITSVTSMEKWKEKLQHLQVLSDILEHPAEQHRLAPGDGYSSLVPTIQRMIKGESNIPVLTEVAKCMGLISKGLRRSFEKHAKALLPVALTRITDKSVWKHNCLIDRVEQLLWSMPYEVLLEELPPYIGSKSLFVKKEALNLLLRGLELPQVLEIYPDACQRFFAAVATLTLPLIDDSDNTVRQEAAKVLARLVVQNKASSDLPMVVDRIPSHRRAVFDDELKKISKDPLPTTTPSPSPSIMPELRSVPTPLSPPGRRTSPLKQRLHAVPVESPKAQESALPKSTPAQGISPASPDINPTGSPSETPLMKKMAEEIRNLRFKVKQLEMERTQTEVLSPAPVAGGPSGASAGPVISRLRGPSAERLRVPSLERRDATPKREPSTRREVMTPTRRQPTPTRREPTPTSREVPLRREPTPTRQRELVLMPKDPSRRDLGAPTRREQREPTPTRREATPTRREQTPRARRDPTPPTRRAPTPTRRDARDMTPTRRHTPGTPTKREDARMSQENSYDDTALLYGASVVPFNIGPTKLSKQARQQRERSQYWGPETIPADHLASLREQWRVCIEDWLWRQMFTDRLEEQLAGLQHWQRQAGEYIEIILEADVVDMLLKWLTWMLTNANTKVWKLVLDVLTTLLQNLERMDVQLTDRETQILVPNIVERSGHNILVIRESMQELLRICACVASRGRVLPMLLHGLTSKSKRSAACCMRAIGDILDRGTTLALLRSQKDLGLVLKLTVDKDADVRRSAVHTVSLFSLYVDDDVFIKVCDTQQQRALACETKARQGPAVTCRRAWLGNCSVLGEGESGVCVLQVGGLWHLVAIAPLIGDGDDASPVDSWVVALRRPIPFLPWPMNAEEGVGNTTTSDPEKHEPNSKFALKLPSDIETAPTLGSKRGRRCTSADRGAMRLCFIDLRVPIEITKVEELFDRPVDFLVNCLFYLDLILNFFISYRDAKGVEVVDLRKTSWYYFRTYFWPNLVACIPPQLIEAMFESDVRGDILEVARFSRLQRISRLARLVRLVHLSKLLRFMDDSPVMVQLRNLRGVRIINLFCTLSWVAHMVGCGWYLCAALNGSSTLEDTWLGMRVIDSKGSTLLYKSDGSRQDPEVQWLNAFYFVLTVFTTVGFGDMSAYTQAEMGYVCGTMLLGAIVNSIILNEVIGTLTRLDESASRVMQQIQVVQDFAEHCNLSKTLRKQFNQQVGLQSLLKDGGKHFSGVDEALLKNIEACKNLAQITKSSLGPYGMNKLIVNHLGKHFVTSDTNTIVTELEVMHPAAKLIVMAAKSQEQESGDGTNLCVSFGGELLQRAEELLKEGIHANDVYKGYELARDKALDFLSEQVCWKCTDLKSVDQLTTCVKTAIASKQLGCEGPLAKLVAEACAQVMPPVPSKFDVDNVRVTKVQGGNLNSSFVVEGMAIARRTSGVEQFKEKAKVAVYAEALELGSTETKGTVLLESAEQLMNFSKGEELKMDELIRGIKEVGVEVVIVGGTINDMALHFLNKYKIMALKISSKFELRRICRTVGATSVIRTGPPLPEECGYVESIKVEEISSEKFTIMKTRDSKIATVVLRSASPNVLDELERAVDNAVNVVRCTCRDPRFVAGAGATEIELAHQLQQFGATVPGLDQYAVLKFAEALEVVPKILAENAGHSHVDAITALYAAHQKGEKTAGVDVDSGTLVCNAAERGILDHSETKKWAIRFTLDAVLTVLKVDQIIMAKQAGGPKGGGEGNRDDD</sequence>
<feature type="domain" description="TOG" evidence="14">
    <location>
        <begin position="118"/>
        <end position="364"/>
    </location>
</feature>
<evidence type="ECO:0000256" key="12">
    <source>
        <dbReference type="RuleBase" id="RU004187"/>
    </source>
</evidence>
<keyword evidence="9" id="KW-0472">Membrane</keyword>
<evidence type="ECO:0000256" key="8">
    <source>
        <dbReference type="ARBA" id="ARBA00022989"/>
    </source>
</evidence>
<feature type="compositionally biased region" description="Basic and acidic residues" evidence="13">
    <location>
        <begin position="562"/>
        <end position="601"/>
    </location>
</feature>
<evidence type="ECO:0000256" key="5">
    <source>
        <dbReference type="ARBA" id="ARBA00022692"/>
    </source>
</evidence>
<comment type="similarity">
    <text evidence="3 12">Belongs to the TCP-1 chaperonin family.</text>
</comment>
<dbReference type="Gene3D" id="3.30.260.10">
    <property type="entry name" value="TCP-1-like chaperonin intermediate domain"/>
    <property type="match status" value="1"/>
</dbReference>
<dbReference type="SUPFAM" id="SSF48371">
    <property type="entry name" value="ARM repeat"/>
    <property type="match status" value="1"/>
</dbReference>
<dbReference type="OrthoDB" id="1748577at2759"/>
<feature type="region of interest" description="Disordered" evidence="13">
    <location>
        <begin position="464"/>
        <end position="641"/>
    </location>
</feature>
<dbReference type="InterPro" id="IPR027413">
    <property type="entry name" value="GROEL-like_equatorial_sf"/>
</dbReference>
<dbReference type="InterPro" id="IPR027410">
    <property type="entry name" value="TCP-1-like_intermed_sf"/>
</dbReference>
<dbReference type="SUPFAM" id="SSF52029">
    <property type="entry name" value="GroEL apical domain-like"/>
    <property type="match status" value="1"/>
</dbReference>
<keyword evidence="16" id="KW-1185">Reference proteome</keyword>
<dbReference type="InterPro" id="IPR034085">
    <property type="entry name" value="TOG"/>
</dbReference>
<dbReference type="GO" id="GO:0005216">
    <property type="term" value="F:monoatomic ion channel activity"/>
    <property type="evidence" value="ECO:0007669"/>
    <property type="project" value="InterPro"/>
</dbReference>
<evidence type="ECO:0000256" key="6">
    <source>
        <dbReference type="ARBA" id="ARBA00022741"/>
    </source>
</evidence>
<keyword evidence="8" id="KW-1133">Transmembrane helix</keyword>
<dbReference type="PANTHER" id="PTHR11353">
    <property type="entry name" value="CHAPERONIN"/>
    <property type="match status" value="1"/>
</dbReference>
<keyword evidence="6 12" id="KW-0547">Nucleotide-binding</keyword>
<dbReference type="InterPro" id="IPR002423">
    <property type="entry name" value="Cpn60/GroEL/TCP-1"/>
</dbReference>
<keyword evidence="4" id="KW-0963">Cytoplasm</keyword>
<dbReference type="InterPro" id="IPR016024">
    <property type="entry name" value="ARM-type_fold"/>
</dbReference>
<keyword evidence="10 12" id="KW-0143">Chaperone</keyword>
<dbReference type="InterPro" id="IPR011989">
    <property type="entry name" value="ARM-like"/>
</dbReference>
<organism evidence="15 16">
    <name type="scientific">Symbiodinium necroappetens</name>
    <dbReference type="NCBI Taxonomy" id="1628268"/>
    <lineage>
        <taxon>Eukaryota</taxon>
        <taxon>Sar</taxon>
        <taxon>Alveolata</taxon>
        <taxon>Dinophyceae</taxon>
        <taxon>Suessiales</taxon>
        <taxon>Symbiodiniaceae</taxon>
        <taxon>Symbiodinium</taxon>
    </lineage>
</organism>
<dbReference type="FunFam" id="3.50.7.10:FF:000008">
    <property type="entry name" value="T-complex protein 1 subunit theta"/>
    <property type="match status" value="1"/>
</dbReference>
<dbReference type="Pfam" id="PF00118">
    <property type="entry name" value="Cpn60_TCP1"/>
    <property type="match status" value="1"/>
</dbReference>
<dbReference type="GO" id="GO:0005737">
    <property type="term" value="C:cytoplasm"/>
    <property type="evidence" value="ECO:0007669"/>
    <property type="project" value="UniProtKB-SubCell"/>
</dbReference>
<dbReference type="Pfam" id="PF00520">
    <property type="entry name" value="Ion_trans"/>
    <property type="match status" value="1"/>
</dbReference>
<evidence type="ECO:0000256" key="7">
    <source>
        <dbReference type="ARBA" id="ARBA00022840"/>
    </source>
</evidence>
<gene>
    <name evidence="15" type="primary">CCT8</name>
    <name evidence="15" type="ORF">SNEC2469_LOCUS1047</name>
</gene>
<evidence type="ECO:0000256" key="1">
    <source>
        <dbReference type="ARBA" id="ARBA00004141"/>
    </source>
</evidence>
<dbReference type="Gene3D" id="1.10.287.70">
    <property type="match status" value="1"/>
</dbReference>
<dbReference type="InterPro" id="IPR012721">
    <property type="entry name" value="Chap_CCT_theta"/>
</dbReference>
<dbReference type="GO" id="GO:0016887">
    <property type="term" value="F:ATP hydrolysis activity"/>
    <property type="evidence" value="ECO:0007669"/>
    <property type="project" value="InterPro"/>
</dbReference>
<dbReference type="Proteomes" id="UP000601435">
    <property type="component" value="Unassembled WGS sequence"/>
</dbReference>
<evidence type="ECO:0000256" key="10">
    <source>
        <dbReference type="ARBA" id="ARBA00023186"/>
    </source>
</evidence>
<dbReference type="NCBIfam" id="TIGR02346">
    <property type="entry name" value="chap_CCT_theta"/>
    <property type="match status" value="1"/>
</dbReference>
<feature type="compositionally biased region" description="Low complexity" evidence="13">
    <location>
        <begin position="470"/>
        <end position="488"/>
    </location>
</feature>
<dbReference type="PROSITE" id="PS00750">
    <property type="entry name" value="TCP1_1"/>
    <property type="match status" value="1"/>
</dbReference>
<evidence type="ECO:0000256" key="13">
    <source>
        <dbReference type="SAM" id="MobiDB-lite"/>
    </source>
</evidence>
<dbReference type="InterPro" id="IPR027409">
    <property type="entry name" value="GroEL-like_apical_dom_sf"/>
</dbReference>
<dbReference type="GO" id="GO:0005524">
    <property type="term" value="F:ATP binding"/>
    <property type="evidence" value="ECO:0007669"/>
    <property type="project" value="UniProtKB-KW"/>
</dbReference>
<feature type="compositionally biased region" description="Basic and acidic residues" evidence="13">
    <location>
        <begin position="494"/>
        <end position="520"/>
    </location>
</feature>
<feature type="region of interest" description="Disordered" evidence="13">
    <location>
        <begin position="354"/>
        <end position="440"/>
    </location>
</feature>
<dbReference type="GO" id="GO:0016020">
    <property type="term" value="C:membrane"/>
    <property type="evidence" value="ECO:0007669"/>
    <property type="project" value="UniProtKB-SubCell"/>
</dbReference>
<evidence type="ECO:0000256" key="4">
    <source>
        <dbReference type="ARBA" id="ARBA00022490"/>
    </source>
</evidence>
<dbReference type="PRINTS" id="PR00304">
    <property type="entry name" value="TCOMPLEXTCP1"/>
</dbReference>
<dbReference type="GO" id="GO:0051082">
    <property type="term" value="F:unfolded protein binding"/>
    <property type="evidence" value="ECO:0007669"/>
    <property type="project" value="InterPro"/>
</dbReference>
<evidence type="ECO:0000256" key="9">
    <source>
        <dbReference type="ARBA" id="ARBA00023136"/>
    </source>
</evidence>
<dbReference type="Gene3D" id="1.10.560.10">
    <property type="entry name" value="GroEL-like equatorial domain"/>
    <property type="match status" value="1"/>
</dbReference>
<dbReference type="GO" id="GO:0140662">
    <property type="term" value="F:ATP-dependent protein folding chaperone"/>
    <property type="evidence" value="ECO:0007669"/>
    <property type="project" value="InterPro"/>
</dbReference>
<name>A0A812IYM9_9DINO</name>
<dbReference type="CDD" id="cd03341">
    <property type="entry name" value="TCP1_theta"/>
    <property type="match status" value="1"/>
</dbReference>